<gene>
    <name evidence="7" type="ORF">DPMN_180242</name>
</gene>
<keyword evidence="4 6" id="KW-1133">Transmembrane helix</keyword>
<evidence type="ECO:0000256" key="6">
    <source>
        <dbReference type="SAM" id="Phobius"/>
    </source>
</evidence>
<dbReference type="InterPro" id="IPR036259">
    <property type="entry name" value="MFS_trans_sf"/>
</dbReference>
<dbReference type="PANTHER" id="PTHR19444:SF13">
    <property type="entry name" value="PROTEIN UNC-93 HOMOLOG A"/>
    <property type="match status" value="1"/>
</dbReference>
<name>A0A9D4EFI7_DREPO</name>
<reference evidence="7" key="1">
    <citation type="journal article" date="2019" name="bioRxiv">
        <title>The Genome of the Zebra Mussel, Dreissena polymorpha: A Resource for Invasive Species Research.</title>
        <authorList>
            <person name="McCartney M.A."/>
            <person name="Auch B."/>
            <person name="Kono T."/>
            <person name="Mallez S."/>
            <person name="Zhang Y."/>
            <person name="Obille A."/>
            <person name="Becker A."/>
            <person name="Abrahante J.E."/>
            <person name="Garbe J."/>
            <person name="Badalamenti J.P."/>
            <person name="Herman A."/>
            <person name="Mangelson H."/>
            <person name="Liachko I."/>
            <person name="Sullivan S."/>
            <person name="Sone E.D."/>
            <person name="Koren S."/>
            <person name="Silverstein K.A.T."/>
            <person name="Beckman K.B."/>
            <person name="Gohl D.M."/>
        </authorList>
    </citation>
    <scope>NUCLEOTIDE SEQUENCE</scope>
    <source>
        <strain evidence="7">Duluth1</strain>
        <tissue evidence="7">Whole animal</tissue>
    </source>
</reference>
<keyword evidence="5 6" id="KW-0472">Membrane</keyword>
<dbReference type="Proteomes" id="UP000828390">
    <property type="component" value="Unassembled WGS sequence"/>
</dbReference>
<dbReference type="SUPFAM" id="SSF103473">
    <property type="entry name" value="MFS general substrate transporter"/>
    <property type="match status" value="1"/>
</dbReference>
<comment type="similarity">
    <text evidence="2">Belongs to the unc-93 family.</text>
</comment>
<comment type="subcellular location">
    <subcellularLocation>
        <location evidence="1">Membrane</location>
        <topology evidence="1">Multi-pass membrane protein</topology>
    </subcellularLocation>
</comment>
<protein>
    <submittedName>
        <fullName evidence="7">Uncharacterized protein</fullName>
    </submittedName>
</protein>
<dbReference type="PANTHER" id="PTHR19444">
    <property type="entry name" value="UNC-93 RELATED"/>
    <property type="match status" value="1"/>
</dbReference>
<accession>A0A9D4EFI7</accession>
<keyword evidence="3 6" id="KW-0812">Transmembrane</keyword>
<evidence type="ECO:0000313" key="8">
    <source>
        <dbReference type="Proteomes" id="UP000828390"/>
    </source>
</evidence>
<keyword evidence="8" id="KW-1185">Reference proteome</keyword>
<evidence type="ECO:0000256" key="1">
    <source>
        <dbReference type="ARBA" id="ARBA00004141"/>
    </source>
</evidence>
<dbReference type="GO" id="GO:0016020">
    <property type="term" value="C:membrane"/>
    <property type="evidence" value="ECO:0007669"/>
    <property type="project" value="UniProtKB-SubCell"/>
</dbReference>
<evidence type="ECO:0000256" key="3">
    <source>
        <dbReference type="ARBA" id="ARBA00022692"/>
    </source>
</evidence>
<proteinExistence type="inferred from homology"/>
<feature type="transmembrane region" description="Helical" evidence="6">
    <location>
        <begin position="127"/>
        <end position="148"/>
    </location>
</feature>
<sequence length="169" mass="18626">MVSGLFSNSVKVHLILKTKLKHSAPSSTTHARHFERKFSISATVLNLGCLVAMVHWDPTKEHRYFLLGLLGIWGFADGVWQSQTNSLISAVFADRYESAFGCCRVWQGISDLIVFLLSSVLCMIHKVAFIASACSLTTACLIVLEIVVRRRTARASAETNSAIEIQVNA</sequence>
<dbReference type="InterPro" id="IPR051951">
    <property type="entry name" value="UNC-93_regulatory"/>
</dbReference>
<comment type="caution">
    <text evidence="7">The sequence shown here is derived from an EMBL/GenBank/DDBJ whole genome shotgun (WGS) entry which is preliminary data.</text>
</comment>
<dbReference type="InterPro" id="IPR010291">
    <property type="entry name" value="Ion_channel_UNC-93"/>
</dbReference>
<dbReference type="AlphaFoldDB" id="A0A9D4EFI7"/>
<evidence type="ECO:0000313" key="7">
    <source>
        <dbReference type="EMBL" id="KAH3778771.1"/>
    </source>
</evidence>
<evidence type="ECO:0000256" key="5">
    <source>
        <dbReference type="ARBA" id="ARBA00023136"/>
    </source>
</evidence>
<reference evidence="7" key="2">
    <citation type="submission" date="2020-11" db="EMBL/GenBank/DDBJ databases">
        <authorList>
            <person name="McCartney M.A."/>
            <person name="Auch B."/>
            <person name="Kono T."/>
            <person name="Mallez S."/>
            <person name="Becker A."/>
            <person name="Gohl D.M."/>
            <person name="Silverstein K.A.T."/>
            <person name="Koren S."/>
            <person name="Bechman K.B."/>
            <person name="Herman A."/>
            <person name="Abrahante J.E."/>
            <person name="Garbe J."/>
        </authorList>
    </citation>
    <scope>NUCLEOTIDE SEQUENCE</scope>
    <source>
        <strain evidence="7">Duluth1</strain>
        <tissue evidence="7">Whole animal</tissue>
    </source>
</reference>
<evidence type="ECO:0000256" key="2">
    <source>
        <dbReference type="ARBA" id="ARBA00009172"/>
    </source>
</evidence>
<dbReference type="EMBL" id="JAIWYP010000009">
    <property type="protein sequence ID" value="KAH3778771.1"/>
    <property type="molecule type" value="Genomic_DNA"/>
</dbReference>
<organism evidence="7 8">
    <name type="scientific">Dreissena polymorpha</name>
    <name type="common">Zebra mussel</name>
    <name type="synonym">Mytilus polymorpha</name>
    <dbReference type="NCBI Taxonomy" id="45954"/>
    <lineage>
        <taxon>Eukaryota</taxon>
        <taxon>Metazoa</taxon>
        <taxon>Spiralia</taxon>
        <taxon>Lophotrochozoa</taxon>
        <taxon>Mollusca</taxon>
        <taxon>Bivalvia</taxon>
        <taxon>Autobranchia</taxon>
        <taxon>Heteroconchia</taxon>
        <taxon>Euheterodonta</taxon>
        <taxon>Imparidentia</taxon>
        <taxon>Neoheterodontei</taxon>
        <taxon>Myida</taxon>
        <taxon>Dreissenoidea</taxon>
        <taxon>Dreissenidae</taxon>
        <taxon>Dreissena</taxon>
    </lineage>
</organism>
<evidence type="ECO:0000256" key="4">
    <source>
        <dbReference type="ARBA" id="ARBA00022989"/>
    </source>
</evidence>
<dbReference type="Pfam" id="PF05978">
    <property type="entry name" value="UNC-93"/>
    <property type="match status" value="1"/>
</dbReference>